<reference evidence="1" key="1">
    <citation type="submission" date="2019-11" db="EMBL/GenBank/DDBJ databases">
        <authorList>
            <person name="Feng L."/>
        </authorList>
    </citation>
    <scope>NUCLEOTIDE SEQUENCE</scope>
    <source>
        <strain evidence="1">CTertiumLFYP3</strain>
    </source>
</reference>
<dbReference type="EMBL" id="CACRTO010000046">
    <property type="protein sequence ID" value="VYU61057.1"/>
    <property type="molecule type" value="Genomic_DNA"/>
</dbReference>
<evidence type="ECO:0000313" key="1">
    <source>
        <dbReference type="EMBL" id="VYU61057.1"/>
    </source>
</evidence>
<evidence type="ECO:0008006" key="2">
    <source>
        <dbReference type="Google" id="ProtNLM"/>
    </source>
</evidence>
<dbReference type="Pfam" id="PF11213">
    <property type="entry name" value="DUF3006"/>
    <property type="match status" value="1"/>
</dbReference>
<proteinExistence type="predicted"/>
<dbReference type="InterPro" id="IPR021377">
    <property type="entry name" value="DUF3006"/>
</dbReference>
<name>A0A6N3G8N9_9CLOT</name>
<organism evidence="1">
    <name type="scientific">Clostridium tertium</name>
    <dbReference type="NCBI Taxonomy" id="1559"/>
    <lineage>
        <taxon>Bacteria</taxon>
        <taxon>Bacillati</taxon>
        <taxon>Bacillota</taxon>
        <taxon>Clostridia</taxon>
        <taxon>Eubacteriales</taxon>
        <taxon>Clostridiaceae</taxon>
        <taxon>Clostridium</taxon>
    </lineage>
</organism>
<dbReference type="RefSeq" id="WP_156627559.1">
    <property type="nucleotide sequence ID" value="NZ_CACRTO010000046.1"/>
</dbReference>
<dbReference type="AlphaFoldDB" id="A0A6N3G8N9"/>
<sequence length="74" mass="8665">MKEMFYIVDRIEGNNAILEDKEGNIINVEITNIRGNLKEGSVLYKKDSLYFIDEEATRIRSEEINNLLKGLWED</sequence>
<accession>A0A6N3G8N9</accession>
<gene>
    <name evidence="1" type="ORF">CTLFYP3_03094</name>
</gene>
<protein>
    <recommendedName>
        <fullName evidence="2">DUF3006 domain-containing protein</fullName>
    </recommendedName>
</protein>